<dbReference type="InterPro" id="IPR015354">
    <property type="entry name" value="DNA_partition_ParG"/>
</dbReference>
<dbReference type="GO" id="GO:0006355">
    <property type="term" value="P:regulation of DNA-templated transcription"/>
    <property type="evidence" value="ECO:0007669"/>
    <property type="project" value="InterPro"/>
</dbReference>
<gene>
    <name evidence="1" type="ORF">G6F50_014390</name>
</gene>
<protein>
    <recommendedName>
        <fullName evidence="3">Chromosome partitioning protein ParB</fullName>
    </recommendedName>
</protein>
<dbReference type="EMBL" id="JAANIU010006786">
    <property type="protein sequence ID" value="KAG1540244.1"/>
    <property type="molecule type" value="Genomic_DNA"/>
</dbReference>
<dbReference type="AlphaFoldDB" id="A0A9P6Y675"/>
<accession>A0A9P6Y675</accession>
<name>A0A9P6Y675_9FUNG</name>
<dbReference type="Pfam" id="PF09274">
    <property type="entry name" value="ParG"/>
    <property type="match status" value="1"/>
</dbReference>
<proteinExistence type="predicted"/>
<dbReference type="Proteomes" id="UP000740926">
    <property type="component" value="Unassembled WGS sequence"/>
</dbReference>
<evidence type="ECO:0008006" key="3">
    <source>
        <dbReference type="Google" id="ProtNLM"/>
    </source>
</evidence>
<dbReference type="Gene3D" id="1.10.1220.10">
    <property type="entry name" value="Met repressor-like"/>
    <property type="match status" value="1"/>
</dbReference>
<dbReference type="SUPFAM" id="SSF47598">
    <property type="entry name" value="Ribbon-helix-helix"/>
    <property type="match status" value="1"/>
</dbReference>
<evidence type="ECO:0000313" key="2">
    <source>
        <dbReference type="Proteomes" id="UP000740926"/>
    </source>
</evidence>
<dbReference type="InterPro" id="IPR013321">
    <property type="entry name" value="Arc_rbn_hlx_hlx"/>
</dbReference>
<evidence type="ECO:0000313" key="1">
    <source>
        <dbReference type="EMBL" id="KAG1540244.1"/>
    </source>
</evidence>
<keyword evidence="2" id="KW-1185">Reference proteome</keyword>
<organism evidence="1 2">
    <name type="scientific">Rhizopus delemar</name>
    <dbReference type="NCBI Taxonomy" id="936053"/>
    <lineage>
        <taxon>Eukaryota</taxon>
        <taxon>Fungi</taxon>
        <taxon>Fungi incertae sedis</taxon>
        <taxon>Mucoromycota</taxon>
        <taxon>Mucoromycotina</taxon>
        <taxon>Mucoromycetes</taxon>
        <taxon>Mucorales</taxon>
        <taxon>Mucorineae</taxon>
        <taxon>Rhizopodaceae</taxon>
        <taxon>Rhizopus</taxon>
    </lineage>
</organism>
<dbReference type="InterPro" id="IPR010985">
    <property type="entry name" value="Ribbon_hlx_hlx"/>
</dbReference>
<sequence>MSTSTKGALSAGRPSAKSNKAATLASLADKAATSRVNFDLDRDQHTKLKVYAAKQGKTVKEVLTELVAQLPE</sequence>
<comment type="caution">
    <text evidence="1">The sequence shown here is derived from an EMBL/GenBank/DDBJ whole genome shotgun (WGS) entry which is preliminary data.</text>
</comment>
<reference evidence="1 2" key="1">
    <citation type="journal article" date="2020" name="Microb. Genom.">
        <title>Genetic diversity of clinical and environmental Mucorales isolates obtained from an investigation of mucormycosis cases among solid organ transplant recipients.</title>
        <authorList>
            <person name="Nguyen M.H."/>
            <person name="Kaul D."/>
            <person name="Muto C."/>
            <person name="Cheng S.J."/>
            <person name="Richter R.A."/>
            <person name="Bruno V.M."/>
            <person name="Liu G."/>
            <person name="Beyhan S."/>
            <person name="Sundermann A.J."/>
            <person name="Mounaud S."/>
            <person name="Pasculle A.W."/>
            <person name="Nierman W.C."/>
            <person name="Driscoll E."/>
            <person name="Cumbie R."/>
            <person name="Clancy C.J."/>
            <person name="Dupont C.L."/>
        </authorList>
    </citation>
    <scope>NUCLEOTIDE SEQUENCE [LARGE SCALE GENOMIC DNA]</scope>
    <source>
        <strain evidence="1 2">GL24</strain>
    </source>
</reference>